<keyword evidence="2" id="KW-1185">Reference proteome</keyword>
<gene>
    <name evidence="1" type="ORF">N4G40_13730</name>
</gene>
<evidence type="ECO:0000313" key="1">
    <source>
        <dbReference type="EMBL" id="MDZ7279320.1"/>
    </source>
</evidence>
<protein>
    <submittedName>
        <fullName evidence="1">Uncharacterized protein</fullName>
    </submittedName>
</protein>
<dbReference type="EMBL" id="JAOBTT010000001">
    <property type="protein sequence ID" value="MDZ7279320.1"/>
    <property type="molecule type" value="Genomic_DNA"/>
</dbReference>
<organism evidence="1 2">
    <name type="scientific">Pantoea eucrina</name>
    <dbReference type="NCBI Taxonomy" id="472693"/>
    <lineage>
        <taxon>Bacteria</taxon>
        <taxon>Pseudomonadati</taxon>
        <taxon>Pseudomonadota</taxon>
        <taxon>Gammaproteobacteria</taxon>
        <taxon>Enterobacterales</taxon>
        <taxon>Erwiniaceae</taxon>
        <taxon>Pantoea</taxon>
    </lineage>
</organism>
<proteinExistence type="predicted"/>
<reference evidence="2" key="1">
    <citation type="submission" date="2023-07" db="EMBL/GenBank/DDBJ databases">
        <title>Structural and functional analysis of rice phyllospheric bacteria for their antimicrobial properties and defense elicitation against blast disease.</title>
        <authorList>
            <person name="Sahu K.P."/>
            <person name="Asharani P."/>
            <person name="Kumar M."/>
            <person name="Reddy B."/>
            <person name="Kumar A."/>
        </authorList>
    </citation>
    <scope>NUCLEOTIDE SEQUENCE [LARGE SCALE GENOMIC DNA]</scope>
    <source>
        <strain evidence="2">OsEp_Plm_30P10</strain>
    </source>
</reference>
<evidence type="ECO:0000313" key="2">
    <source>
        <dbReference type="Proteomes" id="UP001288620"/>
    </source>
</evidence>
<dbReference type="Proteomes" id="UP001288620">
    <property type="component" value="Unassembled WGS sequence"/>
</dbReference>
<comment type="caution">
    <text evidence="1">The sequence shown here is derived from an EMBL/GenBank/DDBJ whole genome shotgun (WGS) entry which is preliminary data.</text>
</comment>
<accession>A0ABU5LHA4</accession>
<name>A0ABU5LHA4_9GAMM</name>
<sequence length="92" mass="9601">MNLGQTAIIETGFYGAARAGCHHRTFHTRLRFALTNALGGAKCGTIRLNAKGGIEAAFQAAKGLSASVPPGACIASKNRFAVVNNRHNSSCE</sequence>